<evidence type="ECO:0000256" key="3">
    <source>
        <dbReference type="PROSITE-ProRule" id="PRU00221"/>
    </source>
</evidence>
<dbReference type="Gene3D" id="3.40.50.1820">
    <property type="entry name" value="alpha/beta hydrolase"/>
    <property type="match status" value="1"/>
</dbReference>
<keyword evidence="1 3" id="KW-0853">WD repeat</keyword>
<dbReference type="Pfam" id="PF00397">
    <property type="entry name" value="WW"/>
    <property type="match status" value="2"/>
</dbReference>
<evidence type="ECO:0000259" key="5">
    <source>
        <dbReference type="PROSITE" id="PS50020"/>
    </source>
</evidence>
<dbReference type="PANTHER" id="PTHR44019">
    <property type="entry name" value="WD REPEAT-CONTAINING PROTEIN 55"/>
    <property type="match status" value="1"/>
</dbReference>
<feature type="domain" description="WW" evidence="5">
    <location>
        <begin position="303"/>
        <end position="337"/>
    </location>
</feature>
<keyword evidence="4" id="KW-0175">Coiled coil</keyword>
<dbReference type="SUPFAM" id="SSF50978">
    <property type="entry name" value="WD40 repeat-like"/>
    <property type="match status" value="1"/>
</dbReference>
<dbReference type="InterPro" id="IPR001202">
    <property type="entry name" value="WW_dom"/>
</dbReference>
<comment type="caution">
    <text evidence="6">The sequence shown here is derived from an EMBL/GenBank/DDBJ whole genome shotgun (WGS) entry which is preliminary data.</text>
</comment>
<dbReference type="Gene3D" id="1.25.40.10">
    <property type="entry name" value="Tetratricopeptide repeat domain"/>
    <property type="match status" value="1"/>
</dbReference>
<dbReference type="PROSITE" id="PS50082">
    <property type="entry name" value="WD_REPEATS_2"/>
    <property type="match status" value="7"/>
</dbReference>
<evidence type="ECO:0000256" key="2">
    <source>
        <dbReference type="ARBA" id="ARBA00022737"/>
    </source>
</evidence>
<dbReference type="Proteomes" id="UP001209570">
    <property type="component" value="Unassembled WGS sequence"/>
</dbReference>
<feature type="repeat" description="WD" evidence="3">
    <location>
        <begin position="99"/>
        <end position="140"/>
    </location>
</feature>
<dbReference type="InterPro" id="IPR036322">
    <property type="entry name" value="WD40_repeat_dom_sf"/>
</dbReference>
<dbReference type="InterPro" id="IPR020472">
    <property type="entry name" value="WD40_PAC1"/>
</dbReference>
<dbReference type="EMBL" id="JAKCXM010000195">
    <property type="protein sequence ID" value="KAJ0399072.1"/>
    <property type="molecule type" value="Genomic_DNA"/>
</dbReference>
<dbReference type="SMART" id="SM00320">
    <property type="entry name" value="WD40"/>
    <property type="match status" value="7"/>
</dbReference>
<dbReference type="PROSITE" id="PS50096">
    <property type="entry name" value="IQ"/>
    <property type="match status" value="1"/>
</dbReference>
<evidence type="ECO:0000313" key="7">
    <source>
        <dbReference type="Proteomes" id="UP001209570"/>
    </source>
</evidence>
<dbReference type="InterPro" id="IPR036020">
    <property type="entry name" value="WW_dom_sf"/>
</dbReference>
<evidence type="ECO:0000256" key="4">
    <source>
        <dbReference type="SAM" id="Coils"/>
    </source>
</evidence>
<dbReference type="SUPFAM" id="SSF48452">
    <property type="entry name" value="TPR-like"/>
    <property type="match status" value="1"/>
</dbReference>
<dbReference type="InterPro" id="IPR015943">
    <property type="entry name" value="WD40/YVTN_repeat-like_dom_sf"/>
</dbReference>
<dbReference type="SMART" id="SM00456">
    <property type="entry name" value="WW"/>
    <property type="match status" value="3"/>
</dbReference>
<dbReference type="InterPro" id="IPR011990">
    <property type="entry name" value="TPR-like_helical_dom_sf"/>
</dbReference>
<keyword evidence="2" id="KW-0677">Repeat</keyword>
<evidence type="ECO:0000313" key="6">
    <source>
        <dbReference type="EMBL" id="KAJ0399072.1"/>
    </source>
</evidence>
<dbReference type="SUPFAM" id="SSF51045">
    <property type="entry name" value="WW domain"/>
    <property type="match status" value="2"/>
</dbReference>
<accession>A0AAD5LIB6</accession>
<dbReference type="Gene3D" id="2.130.10.10">
    <property type="entry name" value="YVTN repeat-like/Quinoprotein amine dehydrogenase"/>
    <property type="match status" value="3"/>
</dbReference>
<proteinExistence type="predicted"/>
<protein>
    <recommendedName>
        <fullName evidence="5">WW domain-containing protein</fullName>
    </recommendedName>
</protein>
<dbReference type="Pfam" id="PF00400">
    <property type="entry name" value="WD40"/>
    <property type="match status" value="7"/>
</dbReference>
<dbReference type="InterPro" id="IPR029058">
    <property type="entry name" value="AB_hydrolase_fold"/>
</dbReference>
<name>A0AAD5LIB6_PYTIN</name>
<feature type="repeat" description="WD" evidence="3">
    <location>
        <begin position="228"/>
        <end position="269"/>
    </location>
</feature>
<dbReference type="InterPro" id="IPR056304">
    <property type="entry name" value="Lip-like_C"/>
</dbReference>
<sequence length="1543" mass="174661">MTAAAPPNPTLERTFRGHKSAVTSVSFHPNMHQLASASLDCSVMLWNFRPQLRAFRFFGHKGPVYDVTFSPVGDLLASASQDRTVRLWTPSVKGESVTIKAHAGAVRSVSFSYCAKELLTASDDMSIKVWSLPTRRFQCSLTGHSNWVRCARFSPDAHTIASASDDKTVKLWDKERRLCLQTFHEHSGIVNAVQFHPDGHCVASCSYDRTINMWDTRVAPKARLVHHYRAHDANVTSLAFHPTGNYLVSTSNDQTIKIWDVREGQVLYTLHGHDGAVNCAEFSPDMKFVASGGVDSFVMVWEADMDNLWQEAFDEVSGRTYYFNTITGETSWELPSENAAEPTEEWLEAFDESSQRTYYYNIHTGETSWSRPEPAHSADLSYLVFAVVRLQSRFRGIKSRQRAKRLLKARYELTPDAETGQILYTDRQTRTSSWSRPALFDRLGVSADSKSDGSGSDDDEDFDALDLDAEQEDAEMHIEGDEGVIDQFNDEDAPRGAAQELDLSGINIWRLSSRIWNLSSLRVLSLARNQLVRLPSGLQDLIHLQELDLDPSECGYITLKQHRARHHFMRGVCRYMMGKRDGGEELEHCVSKLQDAVSRRSLARKLIDRWVPAALEDLRYAIDNNVDEMTTALHIQGLLFMIQHKFPNAVESLTRALERVVSEDAKLALSSLKRHESNQNEEFDGAIAVPKAAIALLLCRATAYRRLGQLPAALEDLQVVCHNEPERLLSKDPTENQLLAATNEWDRLQSEYFVDHDSLFRAFDVELKSGIPRRPEVRDAHAIFASVKDREAVMTRTPAQRFDLEVKAHVAKQVAAREKQRDVASQRYTQLSGVLQRTRDFKREIRETLRMELEESTQRAVEAELARLAEIRRQEQEREFNERMYMKYEDEYMQWLVAEEQRLEDERRRREEEARRNAERRAEYEKRLARRGGRRQQIAASTRSRGDERRAGLWLRLRLRLRLSRRRCCLRLRLRLRLRERRLRPRLALRLRRSWRRLRRWRLSRRDFDLDLERERERERDAEDDAEECDALRRFRRPRLSSDALRSPLEGTMQAFLRMAILAVAAVVLAPTLAFAQNSNNFPIVLVHGFAGWGRDEVLGLKYWGGIQGDLQEQLKAQGYTVYTAAVGPFSSNWDRACELYAQIKGGTVDYGEKHAQTHGHKRLGRTFPGLFPQWGTVVNGQVQKVHLVGHSMGGQTIRMLAQLLAKGSKGAPIEESASSHELFTGGKDWVHSITTISTPNQGTLLANGFSEIGDLVKNTALGIFSFLGVSGGLVDKIYDVKLEQWGIAPKKTGETLASYFDRIFGSPIFRPGFRDICLWSLSTPGAAEESKWVEALPNVYYFSYATVDTHAWRDWLLRRIQVPNLFTMMLPLQPLGHFLGGRYGPNNGFSVDWQANDGVVPTISMVKDARGVSVKFDGAAQVGKWNSMPQLNRLDHLAVTGMTLHTQIGGLYSAHAKVLASLPPKATGSRHIFAEADDVATSVESAVADLTTASASVQTKQDLEALCAAQAGNPLAENYCRNMLELTAADGSTRRLRVGAAA</sequence>
<dbReference type="CDD" id="cd00200">
    <property type="entry name" value="WD40"/>
    <property type="match status" value="1"/>
</dbReference>
<feature type="coiled-coil region" evidence="4">
    <location>
        <begin position="846"/>
        <end position="923"/>
    </location>
</feature>
<reference evidence="6" key="1">
    <citation type="submission" date="2021-12" db="EMBL/GenBank/DDBJ databases">
        <title>Prjna785345.</title>
        <authorList>
            <person name="Rujirawat T."/>
            <person name="Krajaejun T."/>
        </authorList>
    </citation>
    <scope>NUCLEOTIDE SEQUENCE</scope>
    <source>
        <strain evidence="6">Pi057C3</strain>
    </source>
</reference>
<feature type="repeat" description="WD" evidence="3">
    <location>
        <begin position="183"/>
        <end position="217"/>
    </location>
</feature>
<dbReference type="Gene3D" id="2.20.70.10">
    <property type="match status" value="2"/>
</dbReference>
<dbReference type="PROSITE" id="PS50294">
    <property type="entry name" value="WD_REPEATS_REGION"/>
    <property type="match status" value="7"/>
</dbReference>
<dbReference type="Pfam" id="PF24708">
    <property type="entry name" value="Lip_C"/>
    <property type="match status" value="1"/>
</dbReference>
<dbReference type="PROSITE" id="PS50020">
    <property type="entry name" value="WW_DOMAIN_2"/>
    <property type="match status" value="2"/>
</dbReference>
<feature type="repeat" description="WD" evidence="3">
    <location>
        <begin position="141"/>
        <end position="182"/>
    </location>
</feature>
<dbReference type="SUPFAM" id="SSF53474">
    <property type="entry name" value="alpha/beta-Hydrolases"/>
    <property type="match status" value="1"/>
</dbReference>
<dbReference type="InterPro" id="IPR001680">
    <property type="entry name" value="WD40_rpt"/>
</dbReference>
<dbReference type="PANTHER" id="PTHR44019:SF8">
    <property type="entry name" value="POC1 CENTRIOLAR PROTEIN HOMOLOG"/>
    <property type="match status" value="1"/>
</dbReference>
<dbReference type="Gene3D" id="3.80.10.10">
    <property type="entry name" value="Ribonuclease Inhibitor"/>
    <property type="match status" value="1"/>
</dbReference>
<dbReference type="PROSITE" id="PS00678">
    <property type="entry name" value="WD_REPEATS_1"/>
    <property type="match status" value="3"/>
</dbReference>
<feature type="repeat" description="WD" evidence="3">
    <location>
        <begin position="270"/>
        <end position="302"/>
    </location>
</feature>
<dbReference type="InterPro" id="IPR050505">
    <property type="entry name" value="WDR55/POC1"/>
</dbReference>
<dbReference type="InterPro" id="IPR032675">
    <property type="entry name" value="LRR_dom_sf"/>
</dbReference>
<gene>
    <name evidence="6" type="ORF">P43SY_008692</name>
</gene>
<dbReference type="SUPFAM" id="SSF52058">
    <property type="entry name" value="L domain-like"/>
    <property type="match status" value="1"/>
</dbReference>
<organism evidence="6 7">
    <name type="scientific">Pythium insidiosum</name>
    <name type="common">Pythiosis disease agent</name>
    <dbReference type="NCBI Taxonomy" id="114742"/>
    <lineage>
        <taxon>Eukaryota</taxon>
        <taxon>Sar</taxon>
        <taxon>Stramenopiles</taxon>
        <taxon>Oomycota</taxon>
        <taxon>Peronosporomycetes</taxon>
        <taxon>Pythiales</taxon>
        <taxon>Pythiaceae</taxon>
        <taxon>Pythium</taxon>
    </lineage>
</organism>
<dbReference type="PROSITE" id="PS01159">
    <property type="entry name" value="WW_DOMAIN_1"/>
    <property type="match status" value="2"/>
</dbReference>
<feature type="repeat" description="WD" evidence="3">
    <location>
        <begin position="15"/>
        <end position="49"/>
    </location>
</feature>
<feature type="repeat" description="WD" evidence="3">
    <location>
        <begin position="57"/>
        <end position="88"/>
    </location>
</feature>
<dbReference type="InterPro" id="IPR019775">
    <property type="entry name" value="WD40_repeat_CS"/>
</dbReference>
<feature type="domain" description="WW" evidence="5">
    <location>
        <begin position="346"/>
        <end position="374"/>
    </location>
</feature>
<keyword evidence="7" id="KW-1185">Reference proteome</keyword>
<dbReference type="PRINTS" id="PR00320">
    <property type="entry name" value="GPROTEINBRPT"/>
</dbReference>
<dbReference type="CDD" id="cd00201">
    <property type="entry name" value="WW"/>
    <property type="match status" value="2"/>
</dbReference>
<evidence type="ECO:0000256" key="1">
    <source>
        <dbReference type="ARBA" id="ARBA00022574"/>
    </source>
</evidence>